<sequence length="75" mass="8920">MKSMRQDFGCLMAILESLICKFIFQEKTNKLNLLYIVVLLNKEQILLNFLINLYQKQNSPMQMAIMIKIYSCYSF</sequence>
<protein>
    <submittedName>
        <fullName evidence="1">Uncharacterized protein</fullName>
    </submittedName>
</protein>
<evidence type="ECO:0000313" key="1">
    <source>
        <dbReference type="EMBL" id="CAD8131169.1"/>
    </source>
</evidence>
<keyword evidence="2" id="KW-1185">Reference proteome</keyword>
<reference evidence="1" key="1">
    <citation type="submission" date="2021-01" db="EMBL/GenBank/DDBJ databases">
        <authorList>
            <consortium name="Genoscope - CEA"/>
            <person name="William W."/>
        </authorList>
    </citation>
    <scope>NUCLEOTIDE SEQUENCE</scope>
</reference>
<organism evidence="1 2">
    <name type="scientific">Paramecium sonneborni</name>
    <dbReference type="NCBI Taxonomy" id="65129"/>
    <lineage>
        <taxon>Eukaryota</taxon>
        <taxon>Sar</taxon>
        <taxon>Alveolata</taxon>
        <taxon>Ciliophora</taxon>
        <taxon>Intramacronucleata</taxon>
        <taxon>Oligohymenophorea</taxon>
        <taxon>Peniculida</taxon>
        <taxon>Parameciidae</taxon>
        <taxon>Paramecium</taxon>
    </lineage>
</organism>
<accession>A0A8S1RWC3</accession>
<name>A0A8S1RWC3_9CILI</name>
<dbReference type="AlphaFoldDB" id="A0A8S1RWC3"/>
<evidence type="ECO:0000313" key="2">
    <source>
        <dbReference type="Proteomes" id="UP000692954"/>
    </source>
</evidence>
<dbReference type="EMBL" id="CAJJDN010000394">
    <property type="protein sequence ID" value="CAD8131169.1"/>
    <property type="molecule type" value="Genomic_DNA"/>
</dbReference>
<gene>
    <name evidence="1" type="ORF">PSON_ATCC_30995.1.T3940003</name>
</gene>
<proteinExistence type="predicted"/>
<dbReference type="Proteomes" id="UP000692954">
    <property type="component" value="Unassembled WGS sequence"/>
</dbReference>
<comment type="caution">
    <text evidence="1">The sequence shown here is derived from an EMBL/GenBank/DDBJ whole genome shotgun (WGS) entry which is preliminary data.</text>
</comment>